<evidence type="ECO:0000256" key="5">
    <source>
        <dbReference type="ARBA" id="ARBA00022832"/>
    </source>
</evidence>
<proteinExistence type="inferred from homology"/>
<keyword evidence="11 12" id="KW-0275">Fatty acid biosynthesis</keyword>
<evidence type="ECO:0000256" key="1">
    <source>
        <dbReference type="ARBA" id="ARBA00004141"/>
    </source>
</evidence>
<evidence type="ECO:0000256" key="9">
    <source>
        <dbReference type="ARBA" id="ARBA00023098"/>
    </source>
</evidence>
<feature type="non-terminal residue" evidence="15">
    <location>
        <position position="1"/>
    </location>
</feature>
<comment type="similarity">
    <text evidence="2 12">Belongs to the fatty acid desaturase type 1 family.</text>
</comment>
<comment type="cofactor">
    <cofactor evidence="12">
        <name>Fe(2+)</name>
        <dbReference type="ChEBI" id="CHEBI:29033"/>
    </cofactor>
</comment>
<name>A0ABQ8SX38_PERAM</name>
<dbReference type="EMBL" id="JAJSOF020000019">
    <property type="protein sequence ID" value="KAJ4438247.1"/>
    <property type="molecule type" value="Genomic_DNA"/>
</dbReference>
<evidence type="ECO:0000256" key="3">
    <source>
        <dbReference type="ARBA" id="ARBA00022516"/>
    </source>
</evidence>
<dbReference type="CDD" id="cd03505">
    <property type="entry name" value="Delta9-FADS-like"/>
    <property type="match status" value="1"/>
</dbReference>
<keyword evidence="10" id="KW-0472">Membrane</keyword>
<keyword evidence="8" id="KW-0408">Iron</keyword>
<keyword evidence="3 12" id="KW-0444">Lipid biosynthesis</keyword>
<organism evidence="15 16">
    <name type="scientific">Periplaneta americana</name>
    <name type="common">American cockroach</name>
    <name type="synonym">Blatta americana</name>
    <dbReference type="NCBI Taxonomy" id="6978"/>
    <lineage>
        <taxon>Eukaryota</taxon>
        <taxon>Metazoa</taxon>
        <taxon>Ecdysozoa</taxon>
        <taxon>Arthropoda</taxon>
        <taxon>Hexapoda</taxon>
        <taxon>Insecta</taxon>
        <taxon>Pterygota</taxon>
        <taxon>Neoptera</taxon>
        <taxon>Polyneoptera</taxon>
        <taxon>Dictyoptera</taxon>
        <taxon>Blattodea</taxon>
        <taxon>Blattoidea</taxon>
        <taxon>Blattidae</taxon>
        <taxon>Blattinae</taxon>
        <taxon>Periplaneta</taxon>
    </lineage>
</organism>
<keyword evidence="6" id="KW-1133">Transmembrane helix</keyword>
<feature type="domain" description="Fatty acid desaturase" evidence="14">
    <location>
        <begin position="104"/>
        <end position="250"/>
    </location>
</feature>
<evidence type="ECO:0000256" key="11">
    <source>
        <dbReference type="ARBA" id="ARBA00023160"/>
    </source>
</evidence>
<dbReference type="InterPro" id="IPR005804">
    <property type="entry name" value="FA_desaturase_dom"/>
</dbReference>
<sequence length="340" mass="39375">QVKVSRVSHFNISERDTNQALQINDDNRAKYVPCIPYLSEKYGISLYNWDVTGLLFGAKGCLPKFTCNILKSFKIPFYEVQKIVMEILKASLQILHYQLYVNKVHHKFTDTDADPHNSRRGFFFCHIGWLMVRKHPDVKNKGKTVDMSDLLEDPIVVWQMRTYLVTMPLLCFVIPAWIPVYFWGEDPWVSWYVASIMRYTLSLNGTWLVNSAAHMWGTKPYDKNITAVENTFVGIFGIGEGWHNYHHTFPWDYKAAELGRYAANLTTGVIDFFSLFGWAYDLKTVSEEMIRKRSARTGDGSSSDSTDHHDHDHANMVWGWGDKDMAEEDRKAAEIYNKSD</sequence>
<keyword evidence="4 12" id="KW-0812">Transmembrane</keyword>
<evidence type="ECO:0000256" key="10">
    <source>
        <dbReference type="ARBA" id="ARBA00023136"/>
    </source>
</evidence>
<evidence type="ECO:0000256" key="12">
    <source>
        <dbReference type="RuleBase" id="RU000581"/>
    </source>
</evidence>
<feature type="compositionally biased region" description="Basic and acidic residues" evidence="13">
    <location>
        <begin position="305"/>
        <end position="314"/>
    </location>
</feature>
<comment type="subcellular location">
    <subcellularLocation>
        <location evidence="1">Membrane</location>
        <topology evidence="1">Multi-pass membrane protein</topology>
    </subcellularLocation>
</comment>
<accession>A0ABQ8SX38</accession>
<dbReference type="PANTHER" id="PTHR11351:SF98">
    <property type="entry name" value="RE43130P"/>
    <property type="match status" value="1"/>
</dbReference>
<dbReference type="InterPro" id="IPR015876">
    <property type="entry name" value="Acyl-CoA_DS"/>
</dbReference>
<evidence type="ECO:0000259" key="14">
    <source>
        <dbReference type="Pfam" id="PF00487"/>
    </source>
</evidence>
<evidence type="ECO:0000313" key="16">
    <source>
        <dbReference type="Proteomes" id="UP001148838"/>
    </source>
</evidence>
<dbReference type="PRINTS" id="PR00075">
    <property type="entry name" value="FACDDSATRASE"/>
</dbReference>
<evidence type="ECO:0000256" key="6">
    <source>
        <dbReference type="ARBA" id="ARBA00022989"/>
    </source>
</evidence>
<protein>
    <recommendedName>
        <fullName evidence="14">Fatty acid desaturase domain-containing protein</fullName>
    </recommendedName>
</protein>
<comment type="caution">
    <text evidence="15">The sequence shown here is derived from an EMBL/GenBank/DDBJ whole genome shotgun (WGS) entry which is preliminary data.</text>
</comment>
<evidence type="ECO:0000256" key="8">
    <source>
        <dbReference type="ARBA" id="ARBA00023004"/>
    </source>
</evidence>
<evidence type="ECO:0000256" key="7">
    <source>
        <dbReference type="ARBA" id="ARBA00023002"/>
    </source>
</evidence>
<gene>
    <name evidence="15" type="ORF">ANN_14186</name>
</gene>
<dbReference type="Pfam" id="PF00487">
    <property type="entry name" value="FA_desaturase"/>
    <property type="match status" value="1"/>
</dbReference>
<comment type="domain">
    <text evidence="12">The histidine box domains are involved in binding the catalytic metal ions.</text>
</comment>
<feature type="region of interest" description="Disordered" evidence="13">
    <location>
        <begin position="293"/>
        <end position="314"/>
    </location>
</feature>
<keyword evidence="5" id="KW-0276">Fatty acid metabolism</keyword>
<dbReference type="Proteomes" id="UP001148838">
    <property type="component" value="Unassembled WGS sequence"/>
</dbReference>
<evidence type="ECO:0000256" key="4">
    <source>
        <dbReference type="ARBA" id="ARBA00022692"/>
    </source>
</evidence>
<reference evidence="15 16" key="1">
    <citation type="journal article" date="2022" name="Allergy">
        <title>Genome assembly and annotation of Periplaneta americana reveal a comprehensive cockroach allergen profile.</title>
        <authorList>
            <person name="Wang L."/>
            <person name="Xiong Q."/>
            <person name="Saelim N."/>
            <person name="Wang L."/>
            <person name="Nong W."/>
            <person name="Wan A.T."/>
            <person name="Shi M."/>
            <person name="Liu X."/>
            <person name="Cao Q."/>
            <person name="Hui J.H.L."/>
            <person name="Sookrung N."/>
            <person name="Leung T.F."/>
            <person name="Tungtrongchitr A."/>
            <person name="Tsui S.K.W."/>
        </authorList>
    </citation>
    <scope>NUCLEOTIDE SEQUENCE [LARGE SCALE GENOMIC DNA]</scope>
    <source>
        <strain evidence="15">PWHHKU_190912</strain>
    </source>
</reference>
<keyword evidence="16" id="KW-1185">Reference proteome</keyword>
<evidence type="ECO:0000313" key="15">
    <source>
        <dbReference type="EMBL" id="KAJ4438247.1"/>
    </source>
</evidence>
<keyword evidence="7 12" id="KW-0560">Oxidoreductase</keyword>
<evidence type="ECO:0000256" key="13">
    <source>
        <dbReference type="SAM" id="MobiDB-lite"/>
    </source>
</evidence>
<dbReference type="PANTHER" id="PTHR11351">
    <property type="entry name" value="ACYL-COA DESATURASE"/>
    <property type="match status" value="1"/>
</dbReference>
<keyword evidence="9" id="KW-0443">Lipid metabolism</keyword>
<evidence type="ECO:0000256" key="2">
    <source>
        <dbReference type="ARBA" id="ARBA00009295"/>
    </source>
</evidence>